<evidence type="ECO:0000313" key="5">
    <source>
        <dbReference type="Proteomes" id="UP000712673"/>
    </source>
</evidence>
<evidence type="ECO:0000256" key="2">
    <source>
        <dbReference type="ARBA" id="ARBA00022729"/>
    </source>
</evidence>
<dbReference type="Proteomes" id="UP000712673">
    <property type="component" value="Unassembled WGS sequence"/>
</dbReference>
<dbReference type="Gene3D" id="3.40.190.10">
    <property type="entry name" value="Periplasmic binding protein-like II"/>
    <property type="match status" value="2"/>
</dbReference>
<feature type="binding site" evidence="3">
    <location>
        <position position="217"/>
    </location>
    <ligand>
        <name>Fe cation</name>
        <dbReference type="ChEBI" id="CHEBI:24875"/>
    </ligand>
</feature>
<evidence type="ECO:0000256" key="3">
    <source>
        <dbReference type="PIRSR" id="PIRSR002825-1"/>
    </source>
</evidence>
<dbReference type="GO" id="GO:0046872">
    <property type="term" value="F:metal ion binding"/>
    <property type="evidence" value="ECO:0007669"/>
    <property type="project" value="UniProtKB-KW"/>
</dbReference>
<dbReference type="InterPro" id="IPR026045">
    <property type="entry name" value="Ferric-bd"/>
</dbReference>
<dbReference type="PANTHER" id="PTHR30006:SF15">
    <property type="entry name" value="IRON-UTILIZATION PERIPLASMIC PROTEIN"/>
    <property type="match status" value="1"/>
</dbReference>
<evidence type="ECO:0000313" key="4">
    <source>
        <dbReference type="EMBL" id="MBM3224210.1"/>
    </source>
</evidence>
<dbReference type="GO" id="GO:0030288">
    <property type="term" value="C:outer membrane-bounded periplasmic space"/>
    <property type="evidence" value="ECO:0007669"/>
    <property type="project" value="TreeGrafter"/>
</dbReference>
<dbReference type="SUPFAM" id="SSF53850">
    <property type="entry name" value="Periplasmic binding protein-like II"/>
    <property type="match status" value="1"/>
</dbReference>
<organism evidence="4 5">
    <name type="scientific">Tectimicrobiota bacterium</name>
    <dbReference type="NCBI Taxonomy" id="2528274"/>
    <lineage>
        <taxon>Bacteria</taxon>
        <taxon>Pseudomonadati</taxon>
        <taxon>Nitrospinota/Tectimicrobiota group</taxon>
        <taxon>Candidatus Tectimicrobiota</taxon>
    </lineage>
</organism>
<accession>A0A937W1X6</accession>
<keyword evidence="3" id="KW-0479">Metal-binding</keyword>
<sequence length="330" mass="36329">MVSMLFSMGWDAVCLGQQPAAEEVVVYSARSHYGQEPAFEAFTRDTGIAIKSFGGNPSELFERLRAEGDKTRADVLISVDAGNLWNAAQTGLLARIEAPELQAQIPAHLRDPDHRWFGLTVRARTIMYNTRNVKPEELSTYEALGDAKWKNRLCLRTSSHIYNQSLIATMIKRHGEAKVEAMLRAWSANNPTMINGDTGILEAIAAGQCDVGVTNTYYLGRLLAKDPNLPVAPFWANQHTTGTHVNISGAGVTAYAKNRANAIKLITYLARPEAQQLFVTTNFEYPANPQTPIPPLLASWGTFKQDDINIAAAGEYQMTTIKVADRAGYK</sequence>
<gene>
    <name evidence="4" type="ORF">FJZ47_10450</name>
</gene>
<dbReference type="Pfam" id="PF13343">
    <property type="entry name" value="SBP_bac_6"/>
    <property type="match status" value="1"/>
</dbReference>
<protein>
    <submittedName>
        <fullName evidence="4">Extracellular solute-binding protein</fullName>
    </submittedName>
</protein>
<keyword evidence="2" id="KW-0732">Signal</keyword>
<dbReference type="EMBL" id="VGLS01000278">
    <property type="protein sequence ID" value="MBM3224210.1"/>
    <property type="molecule type" value="Genomic_DNA"/>
</dbReference>
<dbReference type="PIRSF" id="PIRSF002825">
    <property type="entry name" value="CfbpA"/>
    <property type="match status" value="1"/>
</dbReference>
<comment type="similarity">
    <text evidence="1">Belongs to the bacterial solute-binding protein 1 family.</text>
</comment>
<evidence type="ECO:0000256" key="1">
    <source>
        <dbReference type="ARBA" id="ARBA00008520"/>
    </source>
</evidence>
<dbReference type="AlphaFoldDB" id="A0A937W1X6"/>
<feature type="binding site" evidence="3">
    <location>
        <position position="218"/>
    </location>
    <ligand>
        <name>Fe cation</name>
        <dbReference type="ChEBI" id="CHEBI:24875"/>
    </ligand>
</feature>
<reference evidence="4" key="1">
    <citation type="submission" date="2019-03" db="EMBL/GenBank/DDBJ databases">
        <title>Lake Tanganyika Metagenome-Assembled Genomes (MAGs).</title>
        <authorList>
            <person name="Tran P."/>
        </authorList>
    </citation>
    <scope>NUCLEOTIDE SEQUENCE</scope>
    <source>
        <strain evidence="4">K_DeepCast_65m_m2_066</strain>
    </source>
</reference>
<name>A0A937W1X6_UNCTE</name>
<keyword evidence="3" id="KW-0408">Iron</keyword>
<comment type="caution">
    <text evidence="4">The sequence shown here is derived from an EMBL/GenBank/DDBJ whole genome shotgun (WGS) entry which is preliminary data.</text>
</comment>
<proteinExistence type="inferred from homology"/>
<dbReference type="PANTHER" id="PTHR30006">
    <property type="entry name" value="THIAMINE-BINDING PERIPLASMIC PROTEIN-RELATED"/>
    <property type="match status" value="1"/>
</dbReference>